<feature type="coiled-coil region" evidence="2">
    <location>
        <begin position="83"/>
        <end position="110"/>
    </location>
</feature>
<dbReference type="PANTHER" id="PTHR30469">
    <property type="entry name" value="MULTIDRUG RESISTANCE PROTEIN MDTA"/>
    <property type="match status" value="1"/>
</dbReference>
<name>A0A937M2Q4_9GAMM</name>
<comment type="similarity">
    <text evidence="1">Belongs to the membrane fusion protein (MFP) (TC 8.A.1) family.</text>
</comment>
<keyword evidence="2" id="KW-0175">Coiled coil</keyword>
<dbReference type="PANTHER" id="PTHR30469:SF11">
    <property type="entry name" value="BLL4320 PROTEIN"/>
    <property type="match status" value="1"/>
</dbReference>
<dbReference type="EMBL" id="JADHSG010000007">
    <property type="protein sequence ID" value="MBL6903571.1"/>
    <property type="molecule type" value="Genomic_DNA"/>
</dbReference>
<evidence type="ECO:0000256" key="2">
    <source>
        <dbReference type="SAM" id="Coils"/>
    </source>
</evidence>
<dbReference type="InterPro" id="IPR006143">
    <property type="entry name" value="RND_pump_MFP"/>
</dbReference>
<organism evidence="4 5">
    <name type="scientific">SAR86 cluster bacterium</name>
    <dbReference type="NCBI Taxonomy" id="2030880"/>
    <lineage>
        <taxon>Bacteria</taxon>
        <taxon>Pseudomonadati</taxon>
        <taxon>Pseudomonadota</taxon>
        <taxon>Gammaproteobacteria</taxon>
        <taxon>SAR86 cluster</taxon>
    </lineage>
</organism>
<sequence length="325" mass="35994">MNIFKKIFVISCLSIQANAEPLSLEILEVSMFDSYKVTKQLPGKLYAVQQSKVAFQIGGKVQTISVDIGDKVEKGTVLAELDNREILANLNQADAKYKLAEQLLERFKDLKAQGHISIQELDKAESDFAVAKSQQDFYQVKLEQTKILAPYNGLIQSRYLDEGTVINPGLPVLEILDSEKVEAHIAMPLNLVKKVSLKETYAFNLNGKTVLGTLKRLSPMSLGGSNNRLAIFEFNTFFVPGAVINLELEIYENARGTWIPIKALSQSDGGLWSVYTVDRSNKINKELVEVIYYEGTNAFVSGTLKNGDQVIKGGATKVIEGQLIN</sequence>
<dbReference type="SUPFAM" id="SSF111369">
    <property type="entry name" value="HlyD-like secretion proteins"/>
    <property type="match status" value="1"/>
</dbReference>
<dbReference type="GO" id="GO:0015562">
    <property type="term" value="F:efflux transmembrane transporter activity"/>
    <property type="evidence" value="ECO:0007669"/>
    <property type="project" value="TreeGrafter"/>
</dbReference>
<dbReference type="Pfam" id="PF25973">
    <property type="entry name" value="BSH_CzcB"/>
    <property type="match status" value="1"/>
</dbReference>
<dbReference type="Proteomes" id="UP000705230">
    <property type="component" value="Unassembled WGS sequence"/>
</dbReference>
<gene>
    <name evidence="4" type="ORF">ISR29_05150</name>
</gene>
<feature type="domain" description="CzcB-like barrel-sandwich hybrid" evidence="3">
    <location>
        <begin position="51"/>
        <end position="174"/>
    </location>
</feature>
<dbReference type="Gene3D" id="2.40.50.100">
    <property type="match status" value="1"/>
</dbReference>
<dbReference type="Gene3D" id="2.40.420.20">
    <property type="match status" value="1"/>
</dbReference>
<evidence type="ECO:0000256" key="1">
    <source>
        <dbReference type="ARBA" id="ARBA00009477"/>
    </source>
</evidence>
<comment type="caution">
    <text evidence="4">The sequence shown here is derived from an EMBL/GenBank/DDBJ whole genome shotgun (WGS) entry which is preliminary data.</text>
</comment>
<proteinExistence type="inferred from homology"/>
<dbReference type="NCBIfam" id="TIGR01730">
    <property type="entry name" value="RND_mfp"/>
    <property type="match status" value="1"/>
</dbReference>
<dbReference type="Gene3D" id="1.10.287.470">
    <property type="entry name" value="Helix hairpin bin"/>
    <property type="match status" value="1"/>
</dbReference>
<protein>
    <submittedName>
        <fullName evidence="4">Efflux RND transporter periplasmic adaptor subunit</fullName>
    </submittedName>
</protein>
<reference evidence="4" key="1">
    <citation type="submission" date="2020-10" db="EMBL/GenBank/DDBJ databases">
        <title>Microbiome of the Black Sea water column analyzed by genome centric metagenomics.</title>
        <authorList>
            <person name="Cabello-Yeves P.J."/>
            <person name="Callieri C."/>
            <person name="Picazo A."/>
            <person name="Mehrshad M."/>
            <person name="Haro-Moreno J.M."/>
            <person name="Roda-Garcia J."/>
            <person name="Dzembekova N."/>
            <person name="Slabakova V."/>
            <person name="Slabakova N."/>
            <person name="Moncheva S."/>
            <person name="Rodriguez-Valera F."/>
        </authorList>
    </citation>
    <scope>NUCLEOTIDE SEQUENCE</scope>
    <source>
        <strain evidence="4">BS30m-G43</strain>
    </source>
</reference>
<evidence type="ECO:0000313" key="4">
    <source>
        <dbReference type="EMBL" id="MBL6903571.1"/>
    </source>
</evidence>
<dbReference type="AlphaFoldDB" id="A0A937M2Q4"/>
<dbReference type="GO" id="GO:1990281">
    <property type="term" value="C:efflux pump complex"/>
    <property type="evidence" value="ECO:0007669"/>
    <property type="project" value="TreeGrafter"/>
</dbReference>
<evidence type="ECO:0000313" key="5">
    <source>
        <dbReference type="Proteomes" id="UP000705230"/>
    </source>
</evidence>
<dbReference type="InterPro" id="IPR058647">
    <property type="entry name" value="BSH_CzcB-like"/>
</dbReference>
<evidence type="ECO:0000259" key="3">
    <source>
        <dbReference type="Pfam" id="PF25973"/>
    </source>
</evidence>
<accession>A0A937M2Q4</accession>